<accession>A0A5J4SAX9</accession>
<organism evidence="2 3">
    <name type="scientific">Streblomastix strix</name>
    <dbReference type="NCBI Taxonomy" id="222440"/>
    <lineage>
        <taxon>Eukaryota</taxon>
        <taxon>Metamonada</taxon>
        <taxon>Preaxostyla</taxon>
        <taxon>Oxymonadida</taxon>
        <taxon>Streblomastigidae</taxon>
        <taxon>Streblomastix</taxon>
    </lineage>
</organism>
<dbReference type="OrthoDB" id="10692706at2759"/>
<feature type="compositionally biased region" description="Low complexity" evidence="1">
    <location>
        <begin position="61"/>
        <end position="78"/>
    </location>
</feature>
<proteinExistence type="predicted"/>
<name>A0A5J4SAX9_9EUKA</name>
<comment type="caution">
    <text evidence="2">The sequence shown here is derived from an EMBL/GenBank/DDBJ whole genome shotgun (WGS) entry which is preliminary data.</text>
</comment>
<feature type="non-terminal residue" evidence="2">
    <location>
        <position position="1"/>
    </location>
</feature>
<evidence type="ECO:0000256" key="1">
    <source>
        <dbReference type="SAM" id="MobiDB-lite"/>
    </source>
</evidence>
<evidence type="ECO:0000313" key="3">
    <source>
        <dbReference type="Proteomes" id="UP000324800"/>
    </source>
</evidence>
<protein>
    <submittedName>
        <fullName evidence="2">Uncharacterized protein</fullName>
    </submittedName>
</protein>
<reference evidence="2 3" key="1">
    <citation type="submission" date="2019-03" db="EMBL/GenBank/DDBJ databases">
        <title>Single cell metagenomics reveals metabolic interactions within the superorganism composed of flagellate Streblomastix strix and complex community of Bacteroidetes bacteria on its surface.</title>
        <authorList>
            <person name="Treitli S.C."/>
            <person name="Kolisko M."/>
            <person name="Husnik F."/>
            <person name="Keeling P."/>
            <person name="Hampl V."/>
        </authorList>
    </citation>
    <scope>NUCLEOTIDE SEQUENCE [LARGE SCALE GENOMIC DNA]</scope>
    <source>
        <strain evidence="2">ST1C</strain>
    </source>
</reference>
<gene>
    <name evidence="2" type="ORF">EZS28_052377</name>
</gene>
<dbReference type="EMBL" id="SNRW01040618">
    <property type="protein sequence ID" value="KAA6342605.1"/>
    <property type="molecule type" value="Genomic_DNA"/>
</dbReference>
<dbReference type="Proteomes" id="UP000324800">
    <property type="component" value="Unassembled WGS sequence"/>
</dbReference>
<feature type="compositionally biased region" description="Acidic residues" evidence="1">
    <location>
        <begin position="48"/>
        <end position="58"/>
    </location>
</feature>
<feature type="non-terminal residue" evidence="2">
    <location>
        <position position="295"/>
    </location>
</feature>
<sequence length="295" mass="33096">PLKGMSASKSRLQLQQNEVENQDVALIIAKAQAVSENKDNNQVQTKGEDDEDEVEEEKTNENQQQTQNQNQNQIQGNKPKFNPIKSLSAYSSLRRVISKQQRAEIRDQLIRERETTTEKKLIEEMAKSAPLKLIMSEADLISYPQSSLAYGEGHSDITCFVCVHEMDLALLGRTQNIVEVFQMKGKFVHSLIVDDDRPGVIAALSYLPVPPPHLLAIPEQEKKLLPPTLYVNSPSISLGETDVRRLHSIFPLFKQVYTPIRSEIHGIAAATSFGAISIWAILKAYYQGQAPQICF</sequence>
<feature type="region of interest" description="Disordered" evidence="1">
    <location>
        <begin position="34"/>
        <end position="83"/>
    </location>
</feature>
<evidence type="ECO:0000313" key="2">
    <source>
        <dbReference type="EMBL" id="KAA6342605.1"/>
    </source>
</evidence>
<dbReference type="AlphaFoldDB" id="A0A5J4SAX9"/>